<feature type="transmembrane region" description="Helical" evidence="1">
    <location>
        <begin position="470"/>
        <end position="488"/>
    </location>
</feature>
<feature type="transmembrane region" description="Helical" evidence="1">
    <location>
        <begin position="500"/>
        <end position="519"/>
    </location>
</feature>
<evidence type="ECO:0000313" key="3">
    <source>
        <dbReference type="Proteomes" id="UP000618460"/>
    </source>
</evidence>
<accession>A0A917WVU8</accession>
<dbReference type="AlphaFoldDB" id="A0A917WVU8"/>
<sequence>MFIKKRLYWLIPFLLILLAIGLVFHKNLLEVTEPPEDNWSRAISIGKSSINAYPTIEKEEDGSISLTHFKDKALAKTTYNDSFNEVNNATYPHVPVDKWTQLYTGEEQLYYFDYNSIYNQDGNEVVANVDALYPLQNHLLYLKANEIFEFNETTQEVVKLFTLEGGFDKTIPFQTSAGIMILQYQTSGDYIVQLQELNQSGNIVIFTENLELNYTETIEEVALADKSNGQISILIKTEQKNASGVTDNQRFYLLEHNRESGEVTKDMLTFSDPKRETNLSSIGDISINYRNEHLTFLFTAKGASRTKYRTASAFNIYQATRINDEMIVQRRSNTAGLSAKPQWIDNQTVAWIDRKSGENTIFLSSDQSNYIAYADQITEDDFLAILGKTMGMYAGAFFTFIFAGHWYLWPIGLLAILLITRKSLVDRNPNWVLYLCIGVYMAACYLTLDNFFIANIYYSAPNYLTFTGSSYIYTTLFAFIAFIIAKNGAKQHEWHISMELFYFVAIHTLLLMAFFGPYLI</sequence>
<gene>
    <name evidence="2" type="ORF">GCM10011351_24370</name>
</gene>
<feature type="transmembrane region" description="Helical" evidence="1">
    <location>
        <begin position="431"/>
        <end position="458"/>
    </location>
</feature>
<keyword evidence="1" id="KW-1133">Transmembrane helix</keyword>
<protein>
    <submittedName>
        <fullName evidence="2">Uncharacterized protein</fullName>
    </submittedName>
</protein>
<comment type="caution">
    <text evidence="2">The sequence shown here is derived from an EMBL/GenBank/DDBJ whole genome shotgun (WGS) entry which is preliminary data.</text>
</comment>
<reference evidence="2" key="1">
    <citation type="journal article" date="2014" name="Int. J. Syst. Evol. Microbiol.">
        <title>Complete genome sequence of Corynebacterium casei LMG S-19264T (=DSM 44701T), isolated from a smear-ripened cheese.</title>
        <authorList>
            <consortium name="US DOE Joint Genome Institute (JGI-PGF)"/>
            <person name="Walter F."/>
            <person name="Albersmeier A."/>
            <person name="Kalinowski J."/>
            <person name="Ruckert C."/>
        </authorList>
    </citation>
    <scope>NUCLEOTIDE SEQUENCE</scope>
    <source>
        <strain evidence="2">CGMCC 1.6333</strain>
    </source>
</reference>
<name>A0A917WVU8_9BACI</name>
<keyword evidence="3" id="KW-1185">Reference proteome</keyword>
<dbReference type="Proteomes" id="UP000618460">
    <property type="component" value="Unassembled WGS sequence"/>
</dbReference>
<keyword evidence="1" id="KW-0472">Membrane</keyword>
<reference evidence="2" key="2">
    <citation type="submission" date="2020-09" db="EMBL/GenBank/DDBJ databases">
        <authorList>
            <person name="Sun Q."/>
            <person name="Zhou Y."/>
        </authorList>
    </citation>
    <scope>NUCLEOTIDE SEQUENCE</scope>
    <source>
        <strain evidence="2">CGMCC 1.6333</strain>
    </source>
</reference>
<feature type="transmembrane region" description="Helical" evidence="1">
    <location>
        <begin position="7"/>
        <end position="25"/>
    </location>
</feature>
<organism evidence="2 3">
    <name type="scientific">Paraliobacillus quinghaiensis</name>
    <dbReference type="NCBI Taxonomy" id="470815"/>
    <lineage>
        <taxon>Bacteria</taxon>
        <taxon>Bacillati</taxon>
        <taxon>Bacillota</taxon>
        <taxon>Bacilli</taxon>
        <taxon>Bacillales</taxon>
        <taxon>Bacillaceae</taxon>
        <taxon>Paraliobacillus</taxon>
    </lineage>
</organism>
<keyword evidence="1" id="KW-0812">Transmembrane</keyword>
<feature type="transmembrane region" description="Helical" evidence="1">
    <location>
        <begin position="392"/>
        <end position="419"/>
    </location>
</feature>
<dbReference type="OrthoDB" id="2444734at2"/>
<dbReference type="EMBL" id="BMLG01000015">
    <property type="protein sequence ID" value="GGM37290.1"/>
    <property type="molecule type" value="Genomic_DNA"/>
</dbReference>
<dbReference type="RefSeq" id="WP_117156624.1">
    <property type="nucleotide sequence ID" value="NZ_BMLG01000015.1"/>
</dbReference>
<proteinExistence type="predicted"/>
<evidence type="ECO:0000256" key="1">
    <source>
        <dbReference type="SAM" id="Phobius"/>
    </source>
</evidence>
<evidence type="ECO:0000313" key="2">
    <source>
        <dbReference type="EMBL" id="GGM37290.1"/>
    </source>
</evidence>